<keyword evidence="1" id="KW-0472">Membrane</keyword>
<dbReference type="EMBL" id="UINC01031355">
    <property type="protein sequence ID" value="SVB17258.1"/>
    <property type="molecule type" value="Genomic_DNA"/>
</dbReference>
<evidence type="ECO:0008006" key="3">
    <source>
        <dbReference type="Google" id="ProtNLM"/>
    </source>
</evidence>
<name>A0A382BTV9_9ZZZZ</name>
<evidence type="ECO:0000256" key="1">
    <source>
        <dbReference type="SAM" id="Phobius"/>
    </source>
</evidence>
<dbReference type="InterPro" id="IPR006696">
    <property type="entry name" value="DUF423"/>
</dbReference>
<protein>
    <recommendedName>
        <fullName evidence="3">DUF423 domain-containing protein</fullName>
    </recommendedName>
</protein>
<reference evidence="2" key="1">
    <citation type="submission" date="2018-05" db="EMBL/GenBank/DDBJ databases">
        <authorList>
            <person name="Lanie J.A."/>
            <person name="Ng W.-L."/>
            <person name="Kazmierczak K.M."/>
            <person name="Andrzejewski T.M."/>
            <person name="Davidsen T.M."/>
            <person name="Wayne K.J."/>
            <person name="Tettelin H."/>
            <person name="Glass J.I."/>
            <person name="Rusch D."/>
            <person name="Podicherti R."/>
            <person name="Tsui H.-C.T."/>
            <person name="Winkler M.E."/>
        </authorList>
    </citation>
    <scope>NUCLEOTIDE SEQUENCE</scope>
</reference>
<sequence>MSFESRAFLVAGGFALLTATVLGAYGDHGVRGNLDADQWEAYKTAVNYQFLHGLGLLVIAQLIERYPDSRLISTA</sequence>
<dbReference type="Pfam" id="PF04241">
    <property type="entry name" value="DUF423"/>
    <property type="match status" value="1"/>
</dbReference>
<evidence type="ECO:0000313" key="2">
    <source>
        <dbReference type="EMBL" id="SVB17258.1"/>
    </source>
</evidence>
<gene>
    <name evidence="2" type="ORF">METZ01_LOCUS170112</name>
</gene>
<feature type="non-terminal residue" evidence="2">
    <location>
        <position position="75"/>
    </location>
</feature>
<feature type="transmembrane region" description="Helical" evidence="1">
    <location>
        <begin position="47"/>
        <end position="63"/>
    </location>
</feature>
<dbReference type="AlphaFoldDB" id="A0A382BTV9"/>
<accession>A0A382BTV9</accession>
<proteinExistence type="predicted"/>
<organism evidence="2">
    <name type="scientific">marine metagenome</name>
    <dbReference type="NCBI Taxonomy" id="408172"/>
    <lineage>
        <taxon>unclassified sequences</taxon>
        <taxon>metagenomes</taxon>
        <taxon>ecological metagenomes</taxon>
    </lineage>
</organism>
<keyword evidence="1" id="KW-0812">Transmembrane</keyword>
<keyword evidence="1" id="KW-1133">Transmembrane helix</keyword>